<evidence type="ECO:0000313" key="1">
    <source>
        <dbReference type="EMBL" id="KAF4363161.1"/>
    </source>
</evidence>
<name>A0A7J6EXK5_CANSA</name>
<accession>A0A7J6EXK5</accession>
<keyword evidence="2" id="KW-1185">Reference proteome</keyword>
<organism evidence="1 2">
    <name type="scientific">Cannabis sativa</name>
    <name type="common">Hemp</name>
    <name type="synonym">Marijuana</name>
    <dbReference type="NCBI Taxonomy" id="3483"/>
    <lineage>
        <taxon>Eukaryota</taxon>
        <taxon>Viridiplantae</taxon>
        <taxon>Streptophyta</taxon>
        <taxon>Embryophyta</taxon>
        <taxon>Tracheophyta</taxon>
        <taxon>Spermatophyta</taxon>
        <taxon>Magnoliopsida</taxon>
        <taxon>eudicotyledons</taxon>
        <taxon>Gunneridae</taxon>
        <taxon>Pentapetalae</taxon>
        <taxon>rosids</taxon>
        <taxon>fabids</taxon>
        <taxon>Rosales</taxon>
        <taxon>Cannabaceae</taxon>
        <taxon>Cannabis</taxon>
    </lineage>
</organism>
<dbReference type="EMBL" id="JAATIQ010000302">
    <property type="protein sequence ID" value="KAF4363161.1"/>
    <property type="molecule type" value="Genomic_DNA"/>
</dbReference>
<dbReference type="AlphaFoldDB" id="A0A7J6EXK5"/>
<reference evidence="1 2" key="1">
    <citation type="journal article" date="2020" name="bioRxiv">
        <title>Sequence and annotation of 42 cannabis genomes reveals extensive copy number variation in cannabinoid synthesis and pathogen resistance genes.</title>
        <authorList>
            <person name="Mckernan K.J."/>
            <person name="Helbert Y."/>
            <person name="Kane L.T."/>
            <person name="Ebling H."/>
            <person name="Zhang L."/>
            <person name="Liu B."/>
            <person name="Eaton Z."/>
            <person name="Mclaughlin S."/>
            <person name="Kingan S."/>
            <person name="Baybayan P."/>
            <person name="Concepcion G."/>
            <person name="Jordan M."/>
            <person name="Riva A."/>
            <person name="Barbazuk W."/>
            <person name="Harkins T."/>
        </authorList>
    </citation>
    <scope>NUCLEOTIDE SEQUENCE [LARGE SCALE GENOMIC DNA]</scope>
    <source>
        <strain evidence="2">cv. Jamaican Lion 4</strain>
        <tissue evidence="1">Leaf</tissue>
    </source>
</reference>
<evidence type="ECO:0000313" key="2">
    <source>
        <dbReference type="Proteomes" id="UP000583929"/>
    </source>
</evidence>
<protein>
    <submittedName>
        <fullName evidence="1">Uncharacterized protein</fullName>
    </submittedName>
</protein>
<gene>
    <name evidence="1" type="ORF">G4B88_029679</name>
</gene>
<dbReference type="Proteomes" id="UP000583929">
    <property type="component" value="Unassembled WGS sequence"/>
</dbReference>
<proteinExistence type="predicted"/>
<comment type="caution">
    <text evidence="1">The sequence shown here is derived from an EMBL/GenBank/DDBJ whole genome shotgun (WGS) entry which is preliminary data.</text>
</comment>
<sequence>MAGGGIASGSTVFTKFLRPQSTQFQSAAMWGVAATTGALWLVQLMRKEEEKEDNVRLERGIEM</sequence>